<keyword evidence="7" id="KW-1185">Reference proteome</keyword>
<name>A0ABU1ZIQ7_9BURK</name>
<reference evidence="6 7" key="1">
    <citation type="submission" date="2023-07" db="EMBL/GenBank/DDBJ databases">
        <title>Sorghum-associated microbial communities from plants grown in Nebraska, USA.</title>
        <authorList>
            <person name="Schachtman D."/>
        </authorList>
    </citation>
    <scope>NUCLEOTIDE SEQUENCE [LARGE SCALE GENOMIC DNA]</scope>
    <source>
        <strain evidence="6 7">BE308</strain>
    </source>
</reference>
<dbReference type="EMBL" id="JAVDXO010000001">
    <property type="protein sequence ID" value="MDR7305421.1"/>
    <property type="molecule type" value="Genomic_DNA"/>
</dbReference>
<dbReference type="SMART" id="SM00283">
    <property type="entry name" value="MA"/>
    <property type="match status" value="1"/>
</dbReference>
<dbReference type="InterPro" id="IPR004090">
    <property type="entry name" value="Chemotax_Me-accpt_rcpt"/>
</dbReference>
<dbReference type="PROSITE" id="PS50111">
    <property type="entry name" value="CHEMOTAXIS_TRANSDUC_2"/>
    <property type="match status" value="1"/>
</dbReference>
<feature type="domain" description="HAMP" evidence="5">
    <location>
        <begin position="213"/>
        <end position="265"/>
    </location>
</feature>
<dbReference type="CDD" id="cd19411">
    <property type="entry name" value="MCP2201-like_sensor"/>
    <property type="match status" value="1"/>
</dbReference>
<evidence type="ECO:0000259" key="4">
    <source>
        <dbReference type="PROSITE" id="PS50111"/>
    </source>
</evidence>
<sequence length="524" mass="56021">MKLLKNRSIATRMRLGFGLLILVSIAVALFGRLALDQVGGQVRALTEHNLVVVTVLSNIKDNVNLTARAARNIALQTDPQGKLVEKTIIDGNRTSTRALLKQLEDLLTLQEEQAKLKEVTTKRLAYVAKLDESVKLGLEGNNEAARDLLVGEVTQLQKAYFSELDILIALQRERMEDARHSTDGTVRQAGYAMLLLLVVAMVSGTLIANWTARSVTRPLLAAVHVTQRIAQGDLSTHVEPEAKDEVGRLMESLRSMQDSLRNLVGMVRSSSDAVALGASEIAASNGDMSHRTEQQASSLEETAAAMEQISTMVRSSESLAQQANDCAQVANGAAARGGDVVSQVVSTMSQINVASQRISDIVSVIDGIAFQTNILALNAAVEAARAGEQGRGFAVVASEVRSLAQRSATAAREIKTLINSNVEKVDAGSRLVETAGTNMADIREQVGRVVTLIAELGTMSSSQSRDIVQVNQSVAHLDQATQQNSAMVEQSAAAADSLSQQARLLVEAISAFRLQPTDRGLVAA</sequence>
<protein>
    <submittedName>
        <fullName evidence="6">Methyl-accepting chemotaxis protein</fullName>
    </submittedName>
</protein>
<dbReference type="InterPro" id="IPR004089">
    <property type="entry name" value="MCPsignal_dom"/>
</dbReference>
<dbReference type="Gene3D" id="1.10.287.950">
    <property type="entry name" value="Methyl-accepting chemotaxis protein"/>
    <property type="match status" value="1"/>
</dbReference>
<evidence type="ECO:0000256" key="1">
    <source>
        <dbReference type="ARBA" id="ARBA00022481"/>
    </source>
</evidence>
<dbReference type="PANTHER" id="PTHR43531">
    <property type="entry name" value="PROTEIN ICFG"/>
    <property type="match status" value="1"/>
</dbReference>
<evidence type="ECO:0000256" key="3">
    <source>
        <dbReference type="PROSITE-ProRule" id="PRU00284"/>
    </source>
</evidence>
<evidence type="ECO:0000313" key="6">
    <source>
        <dbReference type="EMBL" id="MDR7305421.1"/>
    </source>
</evidence>
<comment type="caution">
    <text evidence="6">The sequence shown here is derived from an EMBL/GenBank/DDBJ whole genome shotgun (WGS) entry which is preliminary data.</text>
</comment>
<dbReference type="PRINTS" id="PR00260">
    <property type="entry name" value="CHEMTRNSDUCR"/>
</dbReference>
<dbReference type="PROSITE" id="PS50885">
    <property type="entry name" value="HAMP"/>
    <property type="match status" value="1"/>
</dbReference>
<dbReference type="RefSeq" id="WP_310339508.1">
    <property type="nucleotide sequence ID" value="NZ_JAVDXO010000001.1"/>
</dbReference>
<dbReference type="CDD" id="cd11386">
    <property type="entry name" value="MCP_signal"/>
    <property type="match status" value="1"/>
</dbReference>
<dbReference type="InterPro" id="IPR003660">
    <property type="entry name" value="HAMP_dom"/>
</dbReference>
<organism evidence="6 7">
    <name type="scientific">Rhodoferax saidenbachensis</name>
    <dbReference type="NCBI Taxonomy" id="1484693"/>
    <lineage>
        <taxon>Bacteria</taxon>
        <taxon>Pseudomonadati</taxon>
        <taxon>Pseudomonadota</taxon>
        <taxon>Betaproteobacteria</taxon>
        <taxon>Burkholderiales</taxon>
        <taxon>Comamonadaceae</taxon>
        <taxon>Rhodoferax</taxon>
    </lineage>
</organism>
<evidence type="ECO:0000256" key="2">
    <source>
        <dbReference type="ARBA" id="ARBA00029447"/>
    </source>
</evidence>
<evidence type="ECO:0000313" key="7">
    <source>
        <dbReference type="Proteomes" id="UP001268089"/>
    </source>
</evidence>
<dbReference type="SMART" id="SM00304">
    <property type="entry name" value="HAMP"/>
    <property type="match status" value="1"/>
</dbReference>
<gene>
    <name evidence="6" type="ORF">J2X15_000687</name>
</gene>
<dbReference type="PANTHER" id="PTHR43531:SF14">
    <property type="entry name" value="METHYL-ACCEPTING CHEMOTAXIS PROTEIN I-RELATED"/>
    <property type="match status" value="1"/>
</dbReference>
<dbReference type="InterPro" id="IPR024478">
    <property type="entry name" value="HlyB_4HB_MCP"/>
</dbReference>
<comment type="similarity">
    <text evidence="2">Belongs to the methyl-accepting chemotaxis (MCP) protein family.</text>
</comment>
<dbReference type="Pfam" id="PF12729">
    <property type="entry name" value="4HB_MCP_1"/>
    <property type="match status" value="1"/>
</dbReference>
<dbReference type="Proteomes" id="UP001268089">
    <property type="component" value="Unassembled WGS sequence"/>
</dbReference>
<accession>A0ABU1ZIQ7</accession>
<proteinExistence type="inferred from homology"/>
<evidence type="ECO:0000259" key="5">
    <source>
        <dbReference type="PROSITE" id="PS50885"/>
    </source>
</evidence>
<dbReference type="InterPro" id="IPR051310">
    <property type="entry name" value="MCP_chemotaxis"/>
</dbReference>
<keyword evidence="1" id="KW-0488">Methylation</keyword>
<keyword evidence="3" id="KW-0807">Transducer</keyword>
<dbReference type="Pfam" id="PF00672">
    <property type="entry name" value="HAMP"/>
    <property type="match status" value="1"/>
</dbReference>
<feature type="domain" description="Methyl-accepting transducer" evidence="4">
    <location>
        <begin position="270"/>
        <end position="499"/>
    </location>
</feature>
<dbReference type="SUPFAM" id="SSF58104">
    <property type="entry name" value="Methyl-accepting chemotaxis protein (MCP) signaling domain"/>
    <property type="match status" value="1"/>
</dbReference>
<dbReference type="InterPro" id="IPR047347">
    <property type="entry name" value="YvaQ-like_sensor"/>
</dbReference>
<dbReference type="CDD" id="cd06225">
    <property type="entry name" value="HAMP"/>
    <property type="match status" value="1"/>
</dbReference>
<dbReference type="Pfam" id="PF00015">
    <property type="entry name" value="MCPsignal"/>
    <property type="match status" value="1"/>
</dbReference>